<dbReference type="InterPro" id="IPR011990">
    <property type="entry name" value="TPR-like_helical_dom_sf"/>
</dbReference>
<protein>
    <recommendedName>
        <fullName evidence="4">Sel1 repeat family protein</fullName>
    </recommendedName>
</protein>
<dbReference type="RefSeq" id="WP_268879536.1">
    <property type="nucleotide sequence ID" value="NZ_CP114029.1"/>
</dbReference>
<evidence type="ECO:0008006" key="4">
    <source>
        <dbReference type="Google" id="ProtNLM"/>
    </source>
</evidence>
<organism evidence="2 3">
    <name type="scientific">Jiella pelagia</name>
    <dbReference type="NCBI Taxonomy" id="2986949"/>
    <lineage>
        <taxon>Bacteria</taxon>
        <taxon>Pseudomonadati</taxon>
        <taxon>Pseudomonadota</taxon>
        <taxon>Alphaproteobacteria</taxon>
        <taxon>Hyphomicrobiales</taxon>
        <taxon>Aurantimonadaceae</taxon>
        <taxon>Jiella</taxon>
    </lineage>
</organism>
<dbReference type="Gene3D" id="1.25.40.10">
    <property type="entry name" value="Tetratricopeptide repeat domain"/>
    <property type="match status" value="1"/>
</dbReference>
<reference evidence="2" key="1">
    <citation type="submission" date="2022-12" db="EMBL/GenBank/DDBJ databases">
        <title>Jiella pelagia sp. nov., isolated from phosphonate enriched culture of Northwest Pacific surface seawater.</title>
        <authorList>
            <person name="Shin D.Y."/>
            <person name="Hwang C.Y."/>
        </authorList>
    </citation>
    <scope>NUCLEOTIDE SEQUENCE</scope>
    <source>
        <strain evidence="2">HL-NP1</strain>
    </source>
</reference>
<dbReference type="SUPFAM" id="SSF81901">
    <property type="entry name" value="HCP-like"/>
    <property type="match status" value="1"/>
</dbReference>
<keyword evidence="3" id="KW-1185">Reference proteome</keyword>
<dbReference type="Proteomes" id="UP001164020">
    <property type="component" value="Chromosome"/>
</dbReference>
<accession>A0ABY7BUV5</accession>
<name>A0ABY7BUV5_9HYPH</name>
<sequence length="226" mass="23050">MAYGSQRGRQDASTPAAIVPASSRLRAHSFRSRGHWLGFVALLALALPSSAAPALRGEAGSGATAGTVTLLLLGADPRCLHKAGDGILVTIGDHRIVVAPGVVRFDGAESSLAGLRRVVVDASGWGLTVTADGRIVAKIDELEGLEEAAARGNSLALNDLAVRLATGNGIARDPERAARLYRQAAEAGLPLAARNLAMLERSGGGEDVAAAASSTPQQLPIEADAP</sequence>
<evidence type="ECO:0000313" key="3">
    <source>
        <dbReference type="Proteomes" id="UP001164020"/>
    </source>
</evidence>
<evidence type="ECO:0000313" key="2">
    <source>
        <dbReference type="EMBL" id="WAP67088.1"/>
    </source>
</evidence>
<gene>
    <name evidence="2" type="ORF">OH818_15870</name>
</gene>
<feature type="region of interest" description="Disordered" evidence="1">
    <location>
        <begin position="205"/>
        <end position="226"/>
    </location>
</feature>
<dbReference type="SMART" id="SM00671">
    <property type="entry name" value="SEL1"/>
    <property type="match status" value="1"/>
</dbReference>
<dbReference type="InterPro" id="IPR006597">
    <property type="entry name" value="Sel1-like"/>
</dbReference>
<evidence type="ECO:0000256" key="1">
    <source>
        <dbReference type="SAM" id="MobiDB-lite"/>
    </source>
</evidence>
<proteinExistence type="predicted"/>
<dbReference type="EMBL" id="CP114029">
    <property type="protein sequence ID" value="WAP67088.1"/>
    <property type="molecule type" value="Genomic_DNA"/>
</dbReference>